<dbReference type="Pfam" id="PF02463">
    <property type="entry name" value="SMC_N"/>
    <property type="match status" value="1"/>
</dbReference>
<evidence type="ECO:0000256" key="8">
    <source>
        <dbReference type="ARBA" id="ARBA00022840"/>
    </source>
</evidence>
<dbReference type="RefSeq" id="WP_277103266.1">
    <property type="nucleotide sequence ID" value="NZ_BAAAJS010000028.1"/>
</dbReference>
<evidence type="ECO:0000256" key="10">
    <source>
        <dbReference type="ARBA" id="ARBA00023204"/>
    </source>
</evidence>
<dbReference type="InterPro" id="IPR027417">
    <property type="entry name" value="P-loop_NTPase"/>
</dbReference>
<proteinExistence type="inferred from homology"/>
<protein>
    <recommendedName>
        <fullName evidence="3 13">DNA replication and repair protein RecF</fullName>
    </recommendedName>
</protein>
<evidence type="ECO:0000256" key="11">
    <source>
        <dbReference type="ARBA" id="ARBA00023236"/>
    </source>
</evidence>
<evidence type="ECO:0000256" key="3">
    <source>
        <dbReference type="ARBA" id="ARBA00020170"/>
    </source>
</evidence>
<evidence type="ECO:0000256" key="1">
    <source>
        <dbReference type="ARBA" id="ARBA00004496"/>
    </source>
</evidence>
<evidence type="ECO:0000313" key="16">
    <source>
        <dbReference type="EMBL" id="MDR7354290.1"/>
    </source>
</evidence>
<dbReference type="Gene3D" id="3.40.50.300">
    <property type="entry name" value="P-loop containing nucleotide triphosphate hydrolases"/>
    <property type="match status" value="1"/>
</dbReference>
<evidence type="ECO:0000313" key="17">
    <source>
        <dbReference type="Proteomes" id="UP001183619"/>
    </source>
</evidence>
<reference evidence="16 17" key="1">
    <citation type="submission" date="2023-07" db="EMBL/GenBank/DDBJ databases">
        <title>Sequencing the genomes of 1000 actinobacteria strains.</title>
        <authorList>
            <person name="Klenk H.-P."/>
        </authorList>
    </citation>
    <scope>NUCLEOTIDE SEQUENCE [LARGE SCALE GENOMIC DNA]</scope>
    <source>
        <strain evidence="16 17">DSM 44508</strain>
    </source>
</reference>
<keyword evidence="7 13" id="KW-0227">DNA damage</keyword>
<name>A0ABU2B6R3_9CORY</name>
<dbReference type="Proteomes" id="UP001183619">
    <property type="component" value="Unassembled WGS sequence"/>
</dbReference>
<comment type="similarity">
    <text evidence="2 13 14">Belongs to the RecF family.</text>
</comment>
<dbReference type="PANTHER" id="PTHR32182:SF0">
    <property type="entry name" value="DNA REPLICATION AND REPAIR PROTEIN RECF"/>
    <property type="match status" value="1"/>
</dbReference>
<keyword evidence="9 13" id="KW-0238">DNA-binding</keyword>
<dbReference type="InterPro" id="IPR003395">
    <property type="entry name" value="RecF/RecN/SMC_N"/>
</dbReference>
<dbReference type="HAMAP" id="MF_00365">
    <property type="entry name" value="RecF"/>
    <property type="match status" value="1"/>
</dbReference>
<evidence type="ECO:0000256" key="9">
    <source>
        <dbReference type="ARBA" id="ARBA00023125"/>
    </source>
</evidence>
<comment type="function">
    <text evidence="12 13 14">The RecF protein is involved in DNA metabolism; it is required for DNA replication and normal SOS inducibility. RecF binds preferentially to single-stranded, linear DNA. It also seems to bind ATP.</text>
</comment>
<keyword evidence="11 13" id="KW-0742">SOS response</keyword>
<comment type="caution">
    <text evidence="16">The sequence shown here is derived from an EMBL/GenBank/DDBJ whole genome shotgun (WGS) entry which is preliminary data.</text>
</comment>
<gene>
    <name evidence="13" type="primary">recF</name>
    <name evidence="16" type="ORF">J2S37_000828</name>
</gene>
<evidence type="ECO:0000256" key="12">
    <source>
        <dbReference type="ARBA" id="ARBA00025401"/>
    </source>
</evidence>
<evidence type="ECO:0000256" key="5">
    <source>
        <dbReference type="ARBA" id="ARBA00022705"/>
    </source>
</evidence>
<dbReference type="InterPro" id="IPR042174">
    <property type="entry name" value="RecF_2"/>
</dbReference>
<evidence type="ECO:0000256" key="2">
    <source>
        <dbReference type="ARBA" id="ARBA00008016"/>
    </source>
</evidence>
<keyword evidence="4 13" id="KW-0963">Cytoplasm</keyword>
<evidence type="ECO:0000259" key="15">
    <source>
        <dbReference type="Pfam" id="PF02463"/>
    </source>
</evidence>
<sequence>MYIRELSLRDYRSWPECEIALQPGITLFVGRNGFGKTNIVEAIGYVAHLSSHRVAHDAPLVRQGQSNARISATVVNEGRELTAHLLINPHSANKAQINRTKLASPRELMGVVRTVLFCPEDLSLIRGEPAERRRYIDTIVCTRKPRLSGVKADYDKVLRQRSSLLKSAGQRLKRGYGADDGALATLDVWDCQLAQLGAELIHARLKVLAELEPVLKKAYHTIAPESRPASIKYRSTVPCCAEDPTAEVEVLEASMLAQLGYMRSKEIDRGMSLVGPHRDDLDVMLGSTLTKGFASHGETWSMVLSLRFAEFELLRIDGTDPVLILDDVFSELDQRRRERLVAMTENVEQVLITAAVDGDLPENLAASVTHRFTVDVQETPEGRVSVFAS</sequence>
<evidence type="ECO:0000256" key="13">
    <source>
        <dbReference type="HAMAP-Rule" id="MF_00365"/>
    </source>
</evidence>
<keyword evidence="8 13" id="KW-0067">ATP-binding</keyword>
<keyword evidence="10 13" id="KW-0234">DNA repair</keyword>
<dbReference type="CDD" id="cd03242">
    <property type="entry name" value="ABC_RecF"/>
    <property type="match status" value="1"/>
</dbReference>
<keyword evidence="6 13" id="KW-0547">Nucleotide-binding</keyword>
<dbReference type="InterPro" id="IPR018078">
    <property type="entry name" value="DNA-binding_RecF_CS"/>
</dbReference>
<evidence type="ECO:0000256" key="7">
    <source>
        <dbReference type="ARBA" id="ARBA00022763"/>
    </source>
</evidence>
<dbReference type="PROSITE" id="PS00617">
    <property type="entry name" value="RECF_1"/>
    <property type="match status" value="1"/>
</dbReference>
<dbReference type="NCBIfam" id="TIGR00611">
    <property type="entry name" value="recf"/>
    <property type="match status" value="1"/>
</dbReference>
<feature type="binding site" evidence="13">
    <location>
        <begin position="30"/>
        <end position="37"/>
    </location>
    <ligand>
        <name>ATP</name>
        <dbReference type="ChEBI" id="CHEBI:30616"/>
    </ligand>
</feature>
<dbReference type="EMBL" id="JAVDYF010000001">
    <property type="protein sequence ID" value="MDR7354290.1"/>
    <property type="molecule type" value="Genomic_DNA"/>
</dbReference>
<evidence type="ECO:0000256" key="14">
    <source>
        <dbReference type="RuleBase" id="RU000578"/>
    </source>
</evidence>
<dbReference type="PROSITE" id="PS00618">
    <property type="entry name" value="RECF_2"/>
    <property type="match status" value="1"/>
</dbReference>
<organism evidence="16 17">
    <name type="scientific">Corynebacterium felinum</name>
    <dbReference type="NCBI Taxonomy" id="131318"/>
    <lineage>
        <taxon>Bacteria</taxon>
        <taxon>Bacillati</taxon>
        <taxon>Actinomycetota</taxon>
        <taxon>Actinomycetes</taxon>
        <taxon>Mycobacteriales</taxon>
        <taxon>Corynebacteriaceae</taxon>
        <taxon>Corynebacterium</taxon>
    </lineage>
</organism>
<keyword evidence="17" id="KW-1185">Reference proteome</keyword>
<evidence type="ECO:0000256" key="6">
    <source>
        <dbReference type="ARBA" id="ARBA00022741"/>
    </source>
</evidence>
<dbReference type="Gene3D" id="1.20.1050.90">
    <property type="entry name" value="RecF/RecN/SMC, N-terminal domain"/>
    <property type="match status" value="1"/>
</dbReference>
<feature type="domain" description="RecF/RecN/SMC N-terminal" evidence="15">
    <location>
        <begin position="2"/>
        <end position="355"/>
    </location>
</feature>
<dbReference type="InterPro" id="IPR001238">
    <property type="entry name" value="DNA-binding_RecF"/>
</dbReference>
<evidence type="ECO:0000256" key="4">
    <source>
        <dbReference type="ARBA" id="ARBA00022490"/>
    </source>
</evidence>
<keyword evidence="5 13" id="KW-0235">DNA replication</keyword>
<accession>A0ABU2B6R3</accession>
<dbReference type="PANTHER" id="PTHR32182">
    <property type="entry name" value="DNA REPLICATION AND REPAIR PROTEIN RECF"/>
    <property type="match status" value="1"/>
</dbReference>
<dbReference type="SUPFAM" id="SSF52540">
    <property type="entry name" value="P-loop containing nucleoside triphosphate hydrolases"/>
    <property type="match status" value="1"/>
</dbReference>
<comment type="subcellular location">
    <subcellularLocation>
        <location evidence="1 13 14">Cytoplasm</location>
    </subcellularLocation>
</comment>